<dbReference type="InterPro" id="IPR035924">
    <property type="entry name" value="FlaG-like_sf"/>
</dbReference>
<reference evidence="3" key="1">
    <citation type="journal article" date="2019" name="Int. J. Syst. Evol. Microbiol.">
        <title>The Global Catalogue of Microorganisms (GCM) 10K type strain sequencing project: providing services to taxonomists for standard genome sequencing and annotation.</title>
        <authorList>
            <consortium name="The Broad Institute Genomics Platform"/>
            <consortium name="The Broad Institute Genome Sequencing Center for Infectious Disease"/>
            <person name="Wu L."/>
            <person name="Ma J."/>
        </authorList>
    </citation>
    <scope>NUCLEOTIDE SEQUENCE [LARGE SCALE GENOMIC DNA]</scope>
    <source>
        <strain evidence="3">JCM 18715</strain>
    </source>
</reference>
<dbReference type="SUPFAM" id="SSF160214">
    <property type="entry name" value="FlaG-like"/>
    <property type="match status" value="1"/>
</dbReference>
<proteinExistence type="predicted"/>
<accession>A0ABP9QCV9</accession>
<dbReference type="Proteomes" id="UP001500547">
    <property type="component" value="Unassembled WGS sequence"/>
</dbReference>
<protein>
    <recommendedName>
        <fullName evidence="4">Flagellar protein FlaG</fullName>
    </recommendedName>
</protein>
<name>A0ABP9QCV9_9RHOO</name>
<dbReference type="RefSeq" id="WP_345531414.1">
    <property type="nucleotide sequence ID" value="NZ_BAABLD010000002.1"/>
</dbReference>
<gene>
    <name evidence="2" type="ORF">GCM10025770_06610</name>
</gene>
<feature type="compositionally biased region" description="Low complexity" evidence="1">
    <location>
        <begin position="34"/>
        <end position="47"/>
    </location>
</feature>
<dbReference type="EMBL" id="BAABLD010000002">
    <property type="protein sequence ID" value="GAA5159767.1"/>
    <property type="molecule type" value="Genomic_DNA"/>
</dbReference>
<dbReference type="Pfam" id="PF03646">
    <property type="entry name" value="FlaG"/>
    <property type="match status" value="1"/>
</dbReference>
<feature type="region of interest" description="Disordered" evidence="1">
    <location>
        <begin position="1"/>
        <end position="47"/>
    </location>
</feature>
<comment type="caution">
    <text evidence="2">The sequence shown here is derived from an EMBL/GenBank/DDBJ whole genome shotgun (WGS) entry which is preliminary data.</text>
</comment>
<dbReference type="PANTHER" id="PTHR37166">
    <property type="entry name" value="PROTEIN FLAG"/>
    <property type="match status" value="1"/>
</dbReference>
<evidence type="ECO:0000313" key="2">
    <source>
        <dbReference type="EMBL" id="GAA5159767.1"/>
    </source>
</evidence>
<dbReference type="PANTHER" id="PTHR37166:SF1">
    <property type="entry name" value="PROTEIN FLAG"/>
    <property type="match status" value="1"/>
</dbReference>
<keyword evidence="3" id="KW-1185">Reference proteome</keyword>
<organism evidence="2 3">
    <name type="scientific">Viridibacterium curvum</name>
    <dbReference type="NCBI Taxonomy" id="1101404"/>
    <lineage>
        <taxon>Bacteria</taxon>
        <taxon>Pseudomonadati</taxon>
        <taxon>Pseudomonadota</taxon>
        <taxon>Betaproteobacteria</taxon>
        <taxon>Rhodocyclales</taxon>
        <taxon>Rhodocyclaceae</taxon>
        <taxon>Viridibacterium</taxon>
    </lineage>
</organism>
<sequence length="120" mass="12893">MAIPNIGQVSQALPKSGVAPAREVSSVARTNEEAATSQPAAPPAALSPEQIDRAMSEVRRMVSPVARNLQFSIDDETGRSVVKVVDATTNEVIRQIPSEELLQITRSLDRLSGLFVKQKA</sequence>
<evidence type="ECO:0000256" key="1">
    <source>
        <dbReference type="SAM" id="MobiDB-lite"/>
    </source>
</evidence>
<evidence type="ECO:0008006" key="4">
    <source>
        <dbReference type="Google" id="ProtNLM"/>
    </source>
</evidence>
<evidence type="ECO:0000313" key="3">
    <source>
        <dbReference type="Proteomes" id="UP001500547"/>
    </source>
</evidence>
<dbReference type="Gene3D" id="3.30.160.170">
    <property type="entry name" value="FlaG-like"/>
    <property type="match status" value="1"/>
</dbReference>
<dbReference type="InterPro" id="IPR005186">
    <property type="entry name" value="FlaG"/>
</dbReference>